<keyword evidence="2" id="KW-1185">Reference proteome</keyword>
<gene>
    <name evidence="1" type="ORF">SAMN04489800_1587</name>
</gene>
<dbReference type="SUPFAM" id="SSF52467">
    <property type="entry name" value="DHS-like NAD/FAD-binding domain"/>
    <property type="match status" value="1"/>
</dbReference>
<dbReference type="AlphaFoldDB" id="A0A0J6GAP3"/>
<organism evidence="1 2">
    <name type="scientific">Pseudomonas deceptionensis</name>
    <dbReference type="NCBI Taxonomy" id="882211"/>
    <lineage>
        <taxon>Bacteria</taxon>
        <taxon>Pseudomonadati</taxon>
        <taxon>Pseudomonadota</taxon>
        <taxon>Gammaproteobacteria</taxon>
        <taxon>Pseudomonadales</taxon>
        <taxon>Pseudomonadaceae</taxon>
        <taxon>Pseudomonas</taxon>
    </lineage>
</organism>
<dbReference type="EMBL" id="FNUD01000002">
    <property type="protein sequence ID" value="SEE64700.1"/>
    <property type="molecule type" value="Genomic_DNA"/>
</dbReference>
<dbReference type="Proteomes" id="UP000183613">
    <property type="component" value="Unassembled WGS sequence"/>
</dbReference>
<dbReference type="NCBIfam" id="NF041818">
    <property type="entry name" value="Dsr1"/>
    <property type="match status" value="1"/>
</dbReference>
<name>A0A0J6GAP3_PSEDM</name>
<comment type="caution">
    <text evidence="1">The sequence shown here is derived from an EMBL/GenBank/DDBJ whole genome shotgun (WGS) entry which is preliminary data.</text>
</comment>
<evidence type="ECO:0000313" key="1">
    <source>
        <dbReference type="EMBL" id="SEE64700.1"/>
    </source>
</evidence>
<reference evidence="1" key="1">
    <citation type="submission" date="2016-10" db="EMBL/GenBank/DDBJ databases">
        <authorList>
            <person name="Varghese N."/>
            <person name="Submissions S."/>
        </authorList>
    </citation>
    <scope>NUCLEOTIDE SEQUENCE [LARGE SCALE GENOMIC DNA]</scope>
    <source>
        <strain evidence="1">LMG 25555</strain>
    </source>
</reference>
<proteinExistence type="predicted"/>
<protein>
    <submittedName>
        <fullName evidence="1">SIR2-like domain-containing protein</fullName>
    </submittedName>
</protein>
<dbReference type="OrthoDB" id="2077946at2"/>
<sequence>MQFVADGPDVPEELLQAHEEGKVVFFCGAGISYPAGLPGFKGLVEEIYNQLGTTKNAIEEEAFKSEKFDATLDLLERRMPGQRGRVRSALAAALKPNLKLKAATSTHEALLRLARTREDALRLVTTNFDRLFDSAAKRSKQKLQTFTAPMLPIPKKTRWNGLVALHGALPHKPDEDALNRLVVTSGDFGLAYLTERWAARFVSELFRNYIVCFVGYSINDPVLRYMMDALAADRMLGETTLQAWAFGDCVPGQEELKTTEWKAKGVTPILYKVTPHKKPHWRLHNTLQSWSETYRDGMTGKMRMVSESALARPSSSTTEDDFVGRMLWALADKTGAPARHFAEINPVPPLEWLTHAFSEARFRHCDLNRFGIPASLEADEKLKFSLIDRPTPYGLAPKMRLASGVANTVQMDNVMSHLSRWLIRHLNDPQLLMWIVSQGGVPHSYLESLIEIQLNHLASLRRDGRSLELKEILTHAPNAVPTIEMEVLWRILLSGRVKSLYQHTGLHSWLSRVRTDGMSVLHRLELRSLLAPKLLLRGPMHWGSSASDNDGEKRLKESLNWEVVLDSNHVRSTLQDLINCNLRGFLPGLIDDFERLLLEVLDLASLLGDATNRSDKSYRHLPSILPHPQNRGFREWVTLIELLRDMWLALRLEKPSHASQIAARWFDIPYPAFKRLAFFAASQEKCIDQNLWVSWLTSDEGWWLWSIETRREVLRLLVLQGGQLSRTVGAQLQRAILKGPPRDIYRTDLEPERIQGATAHSIWLNLVKLQTSGFKLNASAAKRLQHLSVANPLWRVSENERDEFSSWMTVSGDPDFESSIEVSVAPDNKAELIEWLKLPPKDSYGISRDTWSDTCRKRPLTTLHALSELSSQGEWPIERWREALRAWRGRRLHARFWTHAAPVVLALPDEKLGEIAHGVSNWLEVLSEKTTIRDEDQLYALCRRLMDLPSVSDAEPEDDSSNARPVNEAINHLVGMVTQVLINHWYRQSPRDNEGLPPALSDFFTELTDTNIQRYRHGRVILGSHLISLYRVDKDWTEHCLLPLLNWERDAFEAKGIWEGFLWSPRLYQPLLAAFKPEFLQTAHHYEELGEHKQQFAAFFTYVAIGPVEGFSVQELRTAIAALPVDGLEESAQALSQALEGAAGQREENWSNRIQPFWEGIWPKSLELKTERIADSLAQLALAAGEKFPVALKAIFDWLMPLEFSYSVMQSLADSGHCSLYPKDSLALLEAVTGEHHVLPEELRQCLNSIVQSDPTLRDTAQFRRLDELLQRMGG</sequence>
<dbReference type="RefSeq" id="WP_048359248.1">
    <property type="nucleotide sequence ID" value="NZ_FNUD01000002.1"/>
</dbReference>
<dbReference type="Pfam" id="PF13289">
    <property type="entry name" value="SIR2_2"/>
    <property type="match status" value="1"/>
</dbReference>
<dbReference type="InterPro" id="IPR029035">
    <property type="entry name" value="DHS-like_NAD/FAD-binding_dom"/>
</dbReference>
<accession>A0A0J6GAP3</accession>
<dbReference type="PATRIC" id="fig|882211.3.peg.1472"/>
<dbReference type="Gene3D" id="3.40.50.1220">
    <property type="entry name" value="TPP-binding domain"/>
    <property type="match status" value="1"/>
</dbReference>
<evidence type="ECO:0000313" key="2">
    <source>
        <dbReference type="Proteomes" id="UP000183613"/>
    </source>
</evidence>